<dbReference type="EMBL" id="VTPC01008076">
    <property type="protein sequence ID" value="KAF2893330.1"/>
    <property type="molecule type" value="Genomic_DNA"/>
</dbReference>
<evidence type="ECO:0000256" key="12">
    <source>
        <dbReference type="RuleBase" id="RU003832"/>
    </source>
</evidence>
<evidence type="ECO:0000256" key="8">
    <source>
        <dbReference type="ARBA" id="ARBA00022989"/>
    </source>
</evidence>
<evidence type="ECO:0000256" key="7">
    <source>
        <dbReference type="ARBA" id="ARBA00022968"/>
    </source>
</evidence>
<evidence type="ECO:0000313" key="15">
    <source>
        <dbReference type="EMBL" id="KAF2893330.1"/>
    </source>
</evidence>
<dbReference type="Pfam" id="PF17039">
    <property type="entry name" value="Glyco_tran_10_N"/>
    <property type="match status" value="1"/>
</dbReference>
<evidence type="ECO:0000259" key="14">
    <source>
        <dbReference type="Pfam" id="PF17039"/>
    </source>
</evidence>
<evidence type="ECO:0000256" key="9">
    <source>
        <dbReference type="ARBA" id="ARBA00023034"/>
    </source>
</evidence>
<comment type="subcellular location">
    <subcellularLocation>
        <location evidence="1 12">Golgi apparatus</location>
        <location evidence="1 12">Golgi stack membrane</location>
        <topology evidence="1 12">Single-pass type II membrane protein</topology>
    </subcellularLocation>
</comment>
<dbReference type="Pfam" id="PF00852">
    <property type="entry name" value="Glyco_transf_10"/>
    <property type="match status" value="1"/>
</dbReference>
<keyword evidence="7" id="KW-0735">Signal-anchor</keyword>
<name>A0A8K0CTF7_IGNLU</name>
<keyword evidence="8 12" id="KW-1133">Transmembrane helix</keyword>
<dbReference type="InterPro" id="IPR055270">
    <property type="entry name" value="Glyco_tran_10_C"/>
</dbReference>
<comment type="caution">
    <text evidence="15">The sequence shown here is derived from an EMBL/GenBank/DDBJ whole genome shotgun (WGS) entry which is preliminary data.</text>
</comment>
<organism evidence="15 16">
    <name type="scientific">Ignelater luminosus</name>
    <name type="common">Cucubano</name>
    <name type="synonym">Pyrophorus luminosus</name>
    <dbReference type="NCBI Taxonomy" id="2038154"/>
    <lineage>
        <taxon>Eukaryota</taxon>
        <taxon>Metazoa</taxon>
        <taxon>Ecdysozoa</taxon>
        <taxon>Arthropoda</taxon>
        <taxon>Hexapoda</taxon>
        <taxon>Insecta</taxon>
        <taxon>Pterygota</taxon>
        <taxon>Neoptera</taxon>
        <taxon>Endopterygota</taxon>
        <taxon>Coleoptera</taxon>
        <taxon>Polyphaga</taxon>
        <taxon>Elateriformia</taxon>
        <taxon>Elateroidea</taxon>
        <taxon>Elateridae</taxon>
        <taxon>Agrypninae</taxon>
        <taxon>Pyrophorini</taxon>
        <taxon>Ignelater</taxon>
    </lineage>
</organism>
<protein>
    <recommendedName>
        <fullName evidence="12">Fucosyltransferase</fullName>
        <ecNumber evidence="12">2.4.1.-</ecNumber>
    </recommendedName>
</protein>
<dbReference type="EC" id="2.4.1.-" evidence="12"/>
<comment type="similarity">
    <text evidence="3 12">Belongs to the glycosyltransferase 10 family.</text>
</comment>
<proteinExistence type="inferred from homology"/>
<accession>A0A8K0CTF7</accession>
<dbReference type="PANTHER" id="PTHR48438">
    <property type="entry name" value="ALPHA-(1,3)-FUCOSYLTRANSFERASE C-RELATED"/>
    <property type="match status" value="1"/>
</dbReference>
<dbReference type="UniPathway" id="UPA00378"/>
<evidence type="ECO:0000256" key="10">
    <source>
        <dbReference type="ARBA" id="ARBA00023136"/>
    </source>
</evidence>
<feature type="domain" description="Fucosyltransferase N-terminal" evidence="14">
    <location>
        <begin position="41"/>
        <end position="156"/>
    </location>
</feature>
<dbReference type="SUPFAM" id="SSF53756">
    <property type="entry name" value="UDP-Glycosyltransferase/glycogen phosphorylase"/>
    <property type="match status" value="1"/>
</dbReference>
<dbReference type="PANTHER" id="PTHR48438:SF1">
    <property type="entry name" value="ALPHA-(1,3)-FUCOSYLTRANSFERASE C-RELATED"/>
    <property type="match status" value="1"/>
</dbReference>
<dbReference type="InterPro" id="IPR001503">
    <property type="entry name" value="Glyco_trans_10"/>
</dbReference>
<evidence type="ECO:0000256" key="2">
    <source>
        <dbReference type="ARBA" id="ARBA00004922"/>
    </source>
</evidence>
<dbReference type="InterPro" id="IPR038577">
    <property type="entry name" value="GT10-like_C_sf"/>
</dbReference>
<evidence type="ECO:0000256" key="6">
    <source>
        <dbReference type="ARBA" id="ARBA00022692"/>
    </source>
</evidence>
<evidence type="ECO:0000259" key="13">
    <source>
        <dbReference type="Pfam" id="PF00852"/>
    </source>
</evidence>
<dbReference type="AlphaFoldDB" id="A0A8K0CTF7"/>
<feature type="transmembrane region" description="Helical" evidence="12">
    <location>
        <begin position="12"/>
        <end position="32"/>
    </location>
</feature>
<evidence type="ECO:0000256" key="3">
    <source>
        <dbReference type="ARBA" id="ARBA00008919"/>
    </source>
</evidence>
<dbReference type="Proteomes" id="UP000801492">
    <property type="component" value="Unassembled WGS sequence"/>
</dbReference>
<keyword evidence="10 12" id="KW-0472">Membrane</keyword>
<evidence type="ECO:0000256" key="11">
    <source>
        <dbReference type="ARBA" id="ARBA00023180"/>
    </source>
</evidence>
<evidence type="ECO:0000256" key="4">
    <source>
        <dbReference type="ARBA" id="ARBA00022676"/>
    </source>
</evidence>
<keyword evidence="5 12" id="KW-0808">Transferase</keyword>
<feature type="domain" description="Fucosyltransferase C-terminal" evidence="13">
    <location>
        <begin position="174"/>
        <end position="347"/>
    </location>
</feature>
<evidence type="ECO:0000256" key="5">
    <source>
        <dbReference type="ARBA" id="ARBA00022679"/>
    </source>
</evidence>
<dbReference type="InterPro" id="IPR031481">
    <property type="entry name" value="Glyco_tran_10_N"/>
</dbReference>
<keyword evidence="4 12" id="KW-0328">Glycosyltransferase</keyword>
<sequence length="371" mass="44396">MRLSKQKFHIAIRLFVILISFFLILLLTYRLYIVIKFVKKDTKFILYWIQMWNSKTFGFGADKYDLFKNCKYKNCFATHDRRLIPLNKFDAIVFHGAEYDVVSYKRPSIRHSHQRYIFANMESPKGSCPVNLDLYASFYNWTMTYRKDSDIFFPYGYVIKNKTGYVMPSVESIKNRTLMAAWSVSNCYTPNRREILFHNLHLYLDIDVYGACGSCKCSEDKDIYNNYIVKHYKFYLAFENSHCKDYVTEKLYMALERDIVPIVYGDVDYDTVAPPHSVIAVDRFGSVKDLVDYILFLDKNITEYLKYFEWKKNYSIDRNKQRTACKLCEMLNDPSQPRKVYKNIDNWWFGENYNYCKDVNELSNLTRIWPY</sequence>
<gene>
    <name evidence="15" type="ORF">ILUMI_12843</name>
</gene>
<keyword evidence="6 12" id="KW-0812">Transmembrane</keyword>
<evidence type="ECO:0000256" key="1">
    <source>
        <dbReference type="ARBA" id="ARBA00004447"/>
    </source>
</evidence>
<keyword evidence="11" id="KW-0325">Glycoprotein</keyword>
<dbReference type="Gene3D" id="3.40.50.11660">
    <property type="entry name" value="Glycosyl transferase family 10, C-terminal domain"/>
    <property type="match status" value="1"/>
</dbReference>
<keyword evidence="9 12" id="KW-0333">Golgi apparatus</keyword>
<evidence type="ECO:0000313" key="16">
    <source>
        <dbReference type="Proteomes" id="UP000801492"/>
    </source>
</evidence>
<dbReference type="FunFam" id="3.40.50.11660:FF:000006">
    <property type="entry name" value="Alpha-(1,3)-fucosyltransferase C"/>
    <property type="match status" value="1"/>
</dbReference>
<dbReference type="GO" id="GO:0032580">
    <property type="term" value="C:Golgi cisterna membrane"/>
    <property type="evidence" value="ECO:0007669"/>
    <property type="project" value="UniProtKB-SubCell"/>
</dbReference>
<dbReference type="GO" id="GO:0008417">
    <property type="term" value="F:fucosyltransferase activity"/>
    <property type="evidence" value="ECO:0007669"/>
    <property type="project" value="InterPro"/>
</dbReference>
<reference evidence="15" key="1">
    <citation type="submission" date="2019-08" db="EMBL/GenBank/DDBJ databases">
        <title>The genome of the North American firefly Photinus pyralis.</title>
        <authorList>
            <consortium name="Photinus pyralis genome working group"/>
            <person name="Fallon T.R."/>
            <person name="Sander Lower S.E."/>
            <person name="Weng J.-K."/>
        </authorList>
    </citation>
    <scope>NUCLEOTIDE SEQUENCE</scope>
    <source>
        <strain evidence="15">TRF0915ILg1</strain>
        <tissue evidence="15">Whole body</tissue>
    </source>
</reference>
<keyword evidence="16" id="KW-1185">Reference proteome</keyword>
<comment type="pathway">
    <text evidence="2">Protein modification; protein glycosylation.</text>
</comment>
<dbReference type="OrthoDB" id="427096at2759"/>